<sequence length="255" mass="28484">VSIIYLYEACAAPNWALFRSRKVLALSSILTSIWRCPKQVPHTRPGRFLPSATRRMHRRDSGRNTRARTAAQDPKTQLSVTYRMTPATPASAGVVILDFLPLPNSPSEEHTDKAWAKYGGARSPPGPQPLRIPNPYNDESSTALHTCFGGFFLPPFEECTDNIHHEIRERTATQTPTCNLYDNKTRTAPHTRFGGDLHAAISDPMNAPTRRRAKCRNSFSLRETALKNTQTTPTLKYGSALPPKTQTLDHPQVIQ</sequence>
<keyword evidence="3" id="KW-1185">Reference proteome</keyword>
<feature type="region of interest" description="Disordered" evidence="1">
    <location>
        <begin position="54"/>
        <end position="75"/>
    </location>
</feature>
<evidence type="ECO:0000313" key="2">
    <source>
        <dbReference type="EMBL" id="KAF9502658.1"/>
    </source>
</evidence>
<evidence type="ECO:0000313" key="3">
    <source>
        <dbReference type="Proteomes" id="UP000886523"/>
    </source>
</evidence>
<comment type="caution">
    <text evidence="2">The sequence shown here is derived from an EMBL/GenBank/DDBJ whole genome shotgun (WGS) entry which is preliminary data.</text>
</comment>
<feature type="compositionally biased region" description="Polar residues" evidence="1">
    <location>
        <begin position="244"/>
        <end position="255"/>
    </location>
</feature>
<organism evidence="2 3">
    <name type="scientific">Hydnum rufescens UP504</name>
    <dbReference type="NCBI Taxonomy" id="1448309"/>
    <lineage>
        <taxon>Eukaryota</taxon>
        <taxon>Fungi</taxon>
        <taxon>Dikarya</taxon>
        <taxon>Basidiomycota</taxon>
        <taxon>Agaricomycotina</taxon>
        <taxon>Agaricomycetes</taxon>
        <taxon>Cantharellales</taxon>
        <taxon>Hydnaceae</taxon>
        <taxon>Hydnum</taxon>
    </lineage>
</organism>
<dbReference type="EMBL" id="MU129773">
    <property type="protein sequence ID" value="KAF9502658.1"/>
    <property type="molecule type" value="Genomic_DNA"/>
</dbReference>
<dbReference type="Proteomes" id="UP000886523">
    <property type="component" value="Unassembled WGS sequence"/>
</dbReference>
<feature type="compositionally biased region" description="Polar residues" evidence="1">
    <location>
        <begin position="223"/>
        <end position="234"/>
    </location>
</feature>
<name>A0A9P6DL09_9AGAM</name>
<dbReference type="AlphaFoldDB" id="A0A9P6DL09"/>
<accession>A0A9P6DL09</accession>
<evidence type="ECO:0000256" key="1">
    <source>
        <dbReference type="SAM" id="MobiDB-lite"/>
    </source>
</evidence>
<feature type="region of interest" description="Disordered" evidence="1">
    <location>
        <begin position="223"/>
        <end position="255"/>
    </location>
</feature>
<proteinExistence type="predicted"/>
<gene>
    <name evidence="2" type="ORF">BS47DRAFT_1370111</name>
</gene>
<reference evidence="2" key="1">
    <citation type="journal article" date="2020" name="Nat. Commun.">
        <title>Large-scale genome sequencing of mycorrhizal fungi provides insights into the early evolution of symbiotic traits.</title>
        <authorList>
            <person name="Miyauchi S."/>
            <person name="Kiss E."/>
            <person name="Kuo A."/>
            <person name="Drula E."/>
            <person name="Kohler A."/>
            <person name="Sanchez-Garcia M."/>
            <person name="Morin E."/>
            <person name="Andreopoulos B."/>
            <person name="Barry K.W."/>
            <person name="Bonito G."/>
            <person name="Buee M."/>
            <person name="Carver A."/>
            <person name="Chen C."/>
            <person name="Cichocki N."/>
            <person name="Clum A."/>
            <person name="Culley D."/>
            <person name="Crous P.W."/>
            <person name="Fauchery L."/>
            <person name="Girlanda M."/>
            <person name="Hayes R.D."/>
            <person name="Keri Z."/>
            <person name="LaButti K."/>
            <person name="Lipzen A."/>
            <person name="Lombard V."/>
            <person name="Magnuson J."/>
            <person name="Maillard F."/>
            <person name="Murat C."/>
            <person name="Nolan M."/>
            <person name="Ohm R.A."/>
            <person name="Pangilinan J."/>
            <person name="Pereira M.F."/>
            <person name="Perotto S."/>
            <person name="Peter M."/>
            <person name="Pfister S."/>
            <person name="Riley R."/>
            <person name="Sitrit Y."/>
            <person name="Stielow J.B."/>
            <person name="Szollosi G."/>
            <person name="Zifcakova L."/>
            <person name="Stursova M."/>
            <person name="Spatafora J.W."/>
            <person name="Tedersoo L."/>
            <person name="Vaario L.M."/>
            <person name="Yamada A."/>
            <person name="Yan M."/>
            <person name="Wang P."/>
            <person name="Xu J."/>
            <person name="Bruns T."/>
            <person name="Baldrian P."/>
            <person name="Vilgalys R."/>
            <person name="Dunand C."/>
            <person name="Henrissat B."/>
            <person name="Grigoriev I.V."/>
            <person name="Hibbett D."/>
            <person name="Nagy L.G."/>
            <person name="Martin F.M."/>
        </authorList>
    </citation>
    <scope>NUCLEOTIDE SEQUENCE</scope>
    <source>
        <strain evidence="2">UP504</strain>
    </source>
</reference>
<feature type="non-terminal residue" evidence="2">
    <location>
        <position position="1"/>
    </location>
</feature>
<protein>
    <submittedName>
        <fullName evidence="2">Uncharacterized protein</fullName>
    </submittedName>
</protein>